<organism evidence="1 2">
    <name type="scientific">Candidatus Wildermuthbacteria bacterium RIFCSPHIGHO2_02_FULL_47_17</name>
    <dbReference type="NCBI Taxonomy" id="1802452"/>
    <lineage>
        <taxon>Bacteria</taxon>
        <taxon>Candidatus Wildermuthiibacteriota</taxon>
    </lineage>
</organism>
<comment type="caution">
    <text evidence="1">The sequence shown here is derived from an EMBL/GenBank/DDBJ whole genome shotgun (WGS) entry which is preliminary data.</text>
</comment>
<name>A0A1G2R6L1_9BACT</name>
<proteinExistence type="predicted"/>
<accession>A0A1G2R6L1</accession>
<reference evidence="1 2" key="1">
    <citation type="journal article" date="2016" name="Nat. Commun.">
        <title>Thousands of microbial genomes shed light on interconnected biogeochemical processes in an aquifer system.</title>
        <authorList>
            <person name="Anantharaman K."/>
            <person name="Brown C.T."/>
            <person name="Hug L.A."/>
            <person name="Sharon I."/>
            <person name="Castelle C.J."/>
            <person name="Probst A.J."/>
            <person name="Thomas B.C."/>
            <person name="Singh A."/>
            <person name="Wilkins M.J."/>
            <person name="Karaoz U."/>
            <person name="Brodie E.L."/>
            <person name="Williams K.H."/>
            <person name="Hubbard S.S."/>
            <person name="Banfield J.F."/>
        </authorList>
    </citation>
    <scope>NUCLEOTIDE SEQUENCE [LARGE SCALE GENOMIC DNA]</scope>
</reference>
<sequence>MALVNWHWRSLVSDGEKLAKIQEQLVLLSVAAEGLGLCLEHVASEAATDDDDDQDYEALQGLVKDIEKALISLKALIGLGLNS</sequence>
<gene>
    <name evidence="1" type="ORF">A3D59_02965</name>
</gene>
<evidence type="ECO:0000313" key="2">
    <source>
        <dbReference type="Proteomes" id="UP000179258"/>
    </source>
</evidence>
<dbReference type="Proteomes" id="UP000179258">
    <property type="component" value="Unassembled WGS sequence"/>
</dbReference>
<dbReference type="AlphaFoldDB" id="A0A1G2R6L1"/>
<dbReference type="EMBL" id="MHTX01000021">
    <property type="protein sequence ID" value="OHA68188.1"/>
    <property type="molecule type" value="Genomic_DNA"/>
</dbReference>
<evidence type="ECO:0000313" key="1">
    <source>
        <dbReference type="EMBL" id="OHA68188.1"/>
    </source>
</evidence>
<protein>
    <submittedName>
        <fullName evidence="1">Uncharacterized protein</fullName>
    </submittedName>
</protein>